<organism evidence="1 2">
    <name type="scientific">Roseateles flavus</name>
    <dbReference type="NCBI Taxonomy" id="3149041"/>
    <lineage>
        <taxon>Bacteria</taxon>
        <taxon>Pseudomonadati</taxon>
        <taxon>Pseudomonadota</taxon>
        <taxon>Betaproteobacteria</taxon>
        <taxon>Burkholderiales</taxon>
        <taxon>Sphaerotilaceae</taxon>
        <taxon>Roseateles</taxon>
    </lineage>
</organism>
<dbReference type="PANTHER" id="PTHR38785:SF1">
    <property type="entry name" value="HOMOLOG OF VIRK"/>
    <property type="match status" value="1"/>
</dbReference>
<dbReference type="Pfam" id="PF04393">
    <property type="entry name" value="DUF535"/>
    <property type="match status" value="1"/>
</dbReference>
<dbReference type="EMBL" id="JBDPZC010000026">
    <property type="protein sequence ID" value="MEO3715920.1"/>
    <property type="molecule type" value="Genomic_DNA"/>
</dbReference>
<reference evidence="1 2" key="1">
    <citation type="submission" date="2024-05" db="EMBL/GenBank/DDBJ databases">
        <title>Roseateles sp. 2.12 16S ribosomal RNA gene Genome sequencing and assembly.</title>
        <authorList>
            <person name="Woo H."/>
        </authorList>
    </citation>
    <scope>NUCLEOTIDE SEQUENCE [LARGE SCALE GENOMIC DNA]</scope>
    <source>
        <strain evidence="1 2">2.12</strain>
    </source>
</reference>
<gene>
    <name evidence="1" type="ORF">ABDJ40_24360</name>
</gene>
<protein>
    <submittedName>
        <fullName evidence="1">DUF535 family protein</fullName>
    </submittedName>
</protein>
<keyword evidence="2" id="KW-1185">Reference proteome</keyword>
<evidence type="ECO:0000313" key="1">
    <source>
        <dbReference type="EMBL" id="MEO3715920.1"/>
    </source>
</evidence>
<dbReference type="InterPro" id="IPR007488">
    <property type="entry name" value="DUF535"/>
</dbReference>
<proteinExistence type="predicted"/>
<accession>A0ABV0GLK1</accession>
<dbReference type="RefSeq" id="WP_347613673.1">
    <property type="nucleotide sequence ID" value="NZ_JBDPZC010000026.1"/>
</dbReference>
<name>A0ABV0GLK1_9BURK</name>
<comment type="caution">
    <text evidence="1">The sequence shown here is derived from an EMBL/GenBank/DDBJ whole genome shotgun (WGS) entry which is preliminary data.</text>
</comment>
<dbReference type="PANTHER" id="PTHR38785">
    <property type="entry name" value="HOMOLOG OF VIRK"/>
    <property type="match status" value="1"/>
</dbReference>
<dbReference type="Proteomes" id="UP001462640">
    <property type="component" value="Unassembled WGS sequence"/>
</dbReference>
<sequence length="337" mass="37176">MQTRLDLPQPAPLATAAPNEVPARQAVSLPDAPAGRSPGWVPPLRALRVLARRMELGAKDWLKLVVAFARHPRAVSGWLVLLVGDPVLQRVNDARLLSKVTRPYLDQALSLPERVRLLAGHYRWLHAQGMGDLACAAHAAPQWLYGWQGKDGTGFELQLQAMHDGHREGELSLSLRMDGRTLYTLTGLVDAQGAGAPAFVVGRLQGEASQDAAERMRLATKALHGCRPASLLVTAAAQWSQALGCSWLELVGNSQRIAINAWRRRRILADNERLWQEMGASLGCNGRWRLHARAGRELDLDSIPSRKRAEARRRHALLQALSEGLQESMRRAVLPRP</sequence>
<evidence type="ECO:0000313" key="2">
    <source>
        <dbReference type="Proteomes" id="UP001462640"/>
    </source>
</evidence>